<keyword evidence="1" id="KW-0472">Membrane</keyword>
<sequence length="116" mass="11867">MGEGDTFVNAVLGAVATVVLAFLPVSPVLGGALAGYLQNRGRSDGIRVGAISGALATVPLAFFGFVVVGLFFFGVEVGAVASVLFFAVFAGVFVYTVALSAIGGYAGVYFREEYLD</sequence>
<proteinExistence type="predicted"/>
<evidence type="ECO:0000313" key="3">
    <source>
        <dbReference type="Proteomes" id="UP001596447"/>
    </source>
</evidence>
<organism evidence="2 3">
    <name type="scientific">Halospeciosus flavus</name>
    <dbReference type="NCBI Taxonomy" id="3032283"/>
    <lineage>
        <taxon>Archaea</taxon>
        <taxon>Methanobacteriati</taxon>
        <taxon>Methanobacteriota</taxon>
        <taxon>Stenosarchaea group</taxon>
        <taxon>Halobacteria</taxon>
        <taxon>Halobacteriales</taxon>
        <taxon>Halobacteriaceae</taxon>
        <taxon>Halospeciosus</taxon>
    </lineage>
</organism>
<name>A0ABD5Z8B9_9EURY</name>
<keyword evidence="3" id="KW-1185">Reference proteome</keyword>
<dbReference type="RefSeq" id="WP_279528224.1">
    <property type="nucleotide sequence ID" value="NZ_CP122312.1"/>
</dbReference>
<keyword evidence="1" id="KW-1133">Transmembrane helix</keyword>
<keyword evidence="1" id="KW-0812">Transmembrane</keyword>
<comment type="caution">
    <text evidence="2">The sequence shown here is derived from an EMBL/GenBank/DDBJ whole genome shotgun (WGS) entry which is preliminary data.</text>
</comment>
<feature type="transmembrane region" description="Helical" evidence="1">
    <location>
        <begin position="79"/>
        <end position="110"/>
    </location>
</feature>
<gene>
    <name evidence="2" type="ORF">ACFQJ9_19075</name>
</gene>
<accession>A0ABD5Z8B9</accession>
<reference evidence="2 3" key="1">
    <citation type="journal article" date="2019" name="Int. J. Syst. Evol. Microbiol.">
        <title>The Global Catalogue of Microorganisms (GCM) 10K type strain sequencing project: providing services to taxonomists for standard genome sequencing and annotation.</title>
        <authorList>
            <consortium name="The Broad Institute Genomics Platform"/>
            <consortium name="The Broad Institute Genome Sequencing Center for Infectious Disease"/>
            <person name="Wu L."/>
            <person name="Ma J."/>
        </authorList>
    </citation>
    <scope>NUCLEOTIDE SEQUENCE [LARGE SCALE GENOMIC DNA]</scope>
    <source>
        <strain evidence="2 3">XZGYJ-43</strain>
    </source>
</reference>
<feature type="transmembrane region" description="Helical" evidence="1">
    <location>
        <begin position="12"/>
        <end position="36"/>
    </location>
</feature>
<dbReference type="EMBL" id="JBHTAR010000011">
    <property type="protein sequence ID" value="MFC7201480.1"/>
    <property type="molecule type" value="Genomic_DNA"/>
</dbReference>
<protein>
    <submittedName>
        <fullName evidence="2">DUF5518 domain-containing protein</fullName>
    </submittedName>
</protein>
<dbReference type="Pfam" id="PF17647">
    <property type="entry name" value="DUF5518"/>
    <property type="match status" value="1"/>
</dbReference>
<dbReference type="AlphaFoldDB" id="A0ABD5Z8B9"/>
<dbReference type="Proteomes" id="UP001596447">
    <property type="component" value="Unassembled WGS sequence"/>
</dbReference>
<evidence type="ECO:0000313" key="2">
    <source>
        <dbReference type="EMBL" id="MFC7201480.1"/>
    </source>
</evidence>
<feature type="transmembrane region" description="Helical" evidence="1">
    <location>
        <begin position="48"/>
        <end position="73"/>
    </location>
</feature>
<dbReference type="InterPro" id="IPR040493">
    <property type="entry name" value="DUF5518"/>
</dbReference>
<evidence type="ECO:0000256" key="1">
    <source>
        <dbReference type="SAM" id="Phobius"/>
    </source>
</evidence>